<dbReference type="InterPro" id="IPR053781">
    <property type="entry name" value="F-box_AtFBL13-like"/>
</dbReference>
<proteinExistence type="predicted"/>
<dbReference type="SUPFAM" id="SSF81383">
    <property type="entry name" value="F-box domain"/>
    <property type="match status" value="1"/>
</dbReference>
<dbReference type="Pfam" id="PF23622">
    <property type="entry name" value="LRR_At1g61320_AtMIF1"/>
    <property type="match status" value="1"/>
</dbReference>
<dbReference type="Pfam" id="PF00646">
    <property type="entry name" value="F-box"/>
    <property type="match status" value="1"/>
</dbReference>
<dbReference type="Gene3D" id="1.20.1280.50">
    <property type="match status" value="1"/>
</dbReference>
<dbReference type="Gene3D" id="3.80.10.10">
    <property type="entry name" value="Ribonuclease Inhibitor"/>
    <property type="match status" value="1"/>
</dbReference>
<keyword evidence="3" id="KW-1185">Reference proteome</keyword>
<accession>A0A830BBN9</accession>
<dbReference type="InterPro" id="IPR036047">
    <property type="entry name" value="F-box-like_dom_sf"/>
</dbReference>
<evidence type="ECO:0000313" key="3">
    <source>
        <dbReference type="Proteomes" id="UP000653305"/>
    </source>
</evidence>
<dbReference type="SUPFAM" id="SSF52047">
    <property type="entry name" value="RNI-like"/>
    <property type="match status" value="1"/>
</dbReference>
<dbReference type="OrthoDB" id="613853at2759"/>
<dbReference type="SMART" id="SM00256">
    <property type="entry name" value="FBOX"/>
    <property type="match status" value="1"/>
</dbReference>
<dbReference type="PANTHER" id="PTHR34145">
    <property type="entry name" value="OS02G0105600 PROTEIN"/>
    <property type="match status" value="1"/>
</dbReference>
<comment type="caution">
    <text evidence="2">The sequence shown here is derived from an EMBL/GenBank/DDBJ whole genome shotgun (WGS) entry which is preliminary data.</text>
</comment>
<feature type="domain" description="F-box" evidence="1">
    <location>
        <begin position="24"/>
        <end position="63"/>
    </location>
</feature>
<name>A0A830BBN9_9LAMI</name>
<gene>
    <name evidence="2" type="ORF">PHJA_000361700</name>
</gene>
<dbReference type="PANTHER" id="PTHR34145:SF79">
    <property type="entry name" value="F-BOX DOMAIN, FBD DOMAIN, LEUCINE-RICH REPEAT DOMAIN SUPERFAMILY"/>
    <property type="match status" value="1"/>
</dbReference>
<dbReference type="AlphaFoldDB" id="A0A830BBN9"/>
<reference evidence="2" key="1">
    <citation type="submission" date="2020-07" db="EMBL/GenBank/DDBJ databases">
        <title>Ethylene signaling mediates host invasion by parasitic plants.</title>
        <authorList>
            <person name="Yoshida S."/>
        </authorList>
    </citation>
    <scope>NUCLEOTIDE SEQUENCE</scope>
    <source>
        <strain evidence="2">Okayama</strain>
    </source>
</reference>
<dbReference type="EMBL" id="BMAC01000039">
    <property type="protein sequence ID" value="GFP82184.1"/>
    <property type="molecule type" value="Genomic_DNA"/>
</dbReference>
<dbReference type="InterPro" id="IPR053772">
    <property type="entry name" value="At1g61320/At1g61330-like"/>
</dbReference>
<protein>
    <submittedName>
        <fullName evidence="2">F-box/FBD/LRR-repeat protein at1g13570</fullName>
    </submittedName>
</protein>
<dbReference type="InterPro" id="IPR032675">
    <property type="entry name" value="LRR_dom_sf"/>
</dbReference>
<dbReference type="InterPro" id="IPR055357">
    <property type="entry name" value="LRR_At1g61320_AtMIF1"/>
</dbReference>
<sequence length="449" mass="51149">MRKRARLTAPKEDELNPDDYISPLPNDILISILSRLTLKEAAITSNLSRRWRYLWTHTAGLDFDANDTLDRIAADPKSRTSERPKYINWVNRVVRQHQGEILDAVRICFDLDKSSKCAIDNWVKFAVSKGVQRLELDLLENGETLRQPMRNYMFPYKQLCKGLFSNFVRMKCLKALSLKCVNVCEEALDCILTSCPVLKFLSIHGSGELVSVKISGPSLMLKYLEIVFCLGIETIEISNVNLVSFSYLGPGINLVINNVPMLDEISIGEGYSGLENNVFGQLSCCLYQLEVLTLDIYRPEDNIKIFAFPELPNLKQLILKVGAWNDDSLLEFTSLIKACPNLNRFVLQLIWMAPSKRRRKIKKGDKFAHKFLKLVEIVGYYGRTSDAELVMYFIENAVSLQKIVIDPRNQILERSPAGIEQMKKEESARKRAMQQLVPKTPPGVQLVIL</sequence>
<organism evidence="2 3">
    <name type="scientific">Phtheirospermum japonicum</name>
    <dbReference type="NCBI Taxonomy" id="374723"/>
    <lineage>
        <taxon>Eukaryota</taxon>
        <taxon>Viridiplantae</taxon>
        <taxon>Streptophyta</taxon>
        <taxon>Embryophyta</taxon>
        <taxon>Tracheophyta</taxon>
        <taxon>Spermatophyta</taxon>
        <taxon>Magnoliopsida</taxon>
        <taxon>eudicotyledons</taxon>
        <taxon>Gunneridae</taxon>
        <taxon>Pentapetalae</taxon>
        <taxon>asterids</taxon>
        <taxon>lamiids</taxon>
        <taxon>Lamiales</taxon>
        <taxon>Orobanchaceae</taxon>
        <taxon>Orobanchaceae incertae sedis</taxon>
        <taxon>Phtheirospermum</taxon>
    </lineage>
</organism>
<evidence type="ECO:0000313" key="2">
    <source>
        <dbReference type="EMBL" id="GFP82184.1"/>
    </source>
</evidence>
<evidence type="ECO:0000259" key="1">
    <source>
        <dbReference type="SMART" id="SM00256"/>
    </source>
</evidence>
<dbReference type="CDD" id="cd22160">
    <property type="entry name" value="F-box_AtFBL13-like"/>
    <property type="match status" value="1"/>
</dbReference>
<dbReference type="Proteomes" id="UP000653305">
    <property type="component" value="Unassembled WGS sequence"/>
</dbReference>
<dbReference type="InterPro" id="IPR001810">
    <property type="entry name" value="F-box_dom"/>
</dbReference>